<dbReference type="PROSITE" id="PS00758">
    <property type="entry name" value="ARGE_DAPE_CPG2_1"/>
    <property type="match status" value="1"/>
</dbReference>
<dbReference type="InterPro" id="IPR011650">
    <property type="entry name" value="Peptidase_M20_dimer"/>
</dbReference>
<dbReference type="AlphaFoldDB" id="A0A645BGT7"/>
<organism evidence="8">
    <name type="scientific">bioreactor metagenome</name>
    <dbReference type="NCBI Taxonomy" id="1076179"/>
    <lineage>
        <taxon>unclassified sequences</taxon>
        <taxon>metagenomes</taxon>
        <taxon>ecological metagenomes</taxon>
    </lineage>
</organism>
<keyword evidence="2" id="KW-0645">Protease</keyword>
<sequence length="365" mass="39136">MVNYARMLSTFLDLVKIKAESGAEQPVVQYILPRLRRLGLVIRQGSEERAENIVAVLPPTHDRNRCIALSAHMDTVFLSKPVVPRIREGVITSSGDTILGADDRAGIAAILEGLETLTEKRIPHHCIEIIFTVKEETGLEGAKKLDLNQLQASMAFIIDNGADPGHIVVQAPSHVKIKWEISGRAAHAGASPENGVNAILAAAEGLRQIKSGRIDHETTANIGMIHGGGATNIVCDSVIVEGEARSNCEKKLEDTVSAMVEAMEKGSESLGAKVKTRVQKSYRSFTLTEMAPSVQWASSAVRRCGLIPVLISTGGGSDANILNEKGIEAVTLGTGAKNAHTSEEYILERDLYTLGDIVYAIMNGA</sequence>
<dbReference type="SUPFAM" id="SSF53187">
    <property type="entry name" value="Zn-dependent exopeptidases"/>
    <property type="match status" value="1"/>
</dbReference>
<name>A0A645BGT7_9ZZZZ</name>
<dbReference type="PANTHER" id="PTHR42994:SF2">
    <property type="entry name" value="PEPTIDASE"/>
    <property type="match status" value="1"/>
</dbReference>
<dbReference type="GO" id="GO:0046872">
    <property type="term" value="F:metal ion binding"/>
    <property type="evidence" value="ECO:0007669"/>
    <property type="project" value="UniProtKB-KW"/>
</dbReference>
<dbReference type="Pfam" id="PF07687">
    <property type="entry name" value="M20_dimer"/>
    <property type="match status" value="1"/>
</dbReference>
<dbReference type="InterPro" id="IPR002933">
    <property type="entry name" value="Peptidase_M20"/>
</dbReference>
<dbReference type="NCBIfam" id="TIGR01883">
    <property type="entry name" value="PepT-like"/>
    <property type="match status" value="1"/>
</dbReference>
<evidence type="ECO:0000313" key="8">
    <source>
        <dbReference type="EMBL" id="MPM62423.1"/>
    </source>
</evidence>
<keyword evidence="5" id="KW-0862">Zinc</keyword>
<evidence type="ECO:0000256" key="3">
    <source>
        <dbReference type="ARBA" id="ARBA00022723"/>
    </source>
</evidence>
<proteinExistence type="predicted"/>
<evidence type="ECO:0000256" key="6">
    <source>
        <dbReference type="ARBA" id="ARBA00023049"/>
    </source>
</evidence>
<dbReference type="GO" id="GO:0008237">
    <property type="term" value="F:metallopeptidase activity"/>
    <property type="evidence" value="ECO:0007669"/>
    <property type="project" value="UniProtKB-KW"/>
</dbReference>
<dbReference type="GO" id="GO:0006508">
    <property type="term" value="P:proteolysis"/>
    <property type="evidence" value="ECO:0007669"/>
    <property type="project" value="UniProtKB-KW"/>
</dbReference>
<dbReference type="EMBL" id="VSSQ01018856">
    <property type="protein sequence ID" value="MPM62423.1"/>
    <property type="molecule type" value="Genomic_DNA"/>
</dbReference>
<reference evidence="8" key="1">
    <citation type="submission" date="2019-08" db="EMBL/GenBank/DDBJ databases">
        <authorList>
            <person name="Kucharzyk K."/>
            <person name="Murdoch R.W."/>
            <person name="Higgins S."/>
            <person name="Loffler F."/>
        </authorList>
    </citation>
    <scope>NUCLEOTIDE SEQUENCE</scope>
</reference>
<evidence type="ECO:0000256" key="2">
    <source>
        <dbReference type="ARBA" id="ARBA00022670"/>
    </source>
</evidence>
<dbReference type="Gene3D" id="3.40.630.10">
    <property type="entry name" value="Zn peptidases"/>
    <property type="match status" value="1"/>
</dbReference>
<dbReference type="InterPro" id="IPR001261">
    <property type="entry name" value="ArgE/DapE_CS"/>
</dbReference>
<dbReference type="GO" id="GO:0045148">
    <property type="term" value="F:tripeptide aminopeptidase activity"/>
    <property type="evidence" value="ECO:0007669"/>
    <property type="project" value="UniProtKB-EC"/>
</dbReference>
<accession>A0A645BGT7</accession>
<dbReference type="Gene3D" id="3.30.70.360">
    <property type="match status" value="1"/>
</dbReference>
<dbReference type="Pfam" id="PF01546">
    <property type="entry name" value="Peptidase_M20"/>
    <property type="match status" value="1"/>
</dbReference>
<evidence type="ECO:0000259" key="7">
    <source>
        <dbReference type="Pfam" id="PF07687"/>
    </source>
</evidence>
<dbReference type="PIRSF" id="PIRSF001123">
    <property type="entry name" value="PepA_GA"/>
    <property type="match status" value="1"/>
</dbReference>
<dbReference type="InterPro" id="IPR008007">
    <property type="entry name" value="Peptidase_M42"/>
</dbReference>
<keyword evidence="4 8" id="KW-0378">Hydrolase</keyword>
<comment type="caution">
    <text evidence="8">The sequence shown here is derived from an EMBL/GenBank/DDBJ whole genome shotgun (WGS) entry which is preliminary data.</text>
</comment>
<protein>
    <submittedName>
        <fullName evidence="8">Peptidase T</fullName>
        <ecNumber evidence="8">3.4.11.4</ecNumber>
    </submittedName>
</protein>
<dbReference type="PANTHER" id="PTHR42994">
    <property type="entry name" value="PEPTIDASE T"/>
    <property type="match status" value="1"/>
</dbReference>
<comment type="cofactor">
    <cofactor evidence="1">
        <name>Zn(2+)</name>
        <dbReference type="ChEBI" id="CHEBI:29105"/>
    </cofactor>
</comment>
<dbReference type="EC" id="3.4.11.4" evidence="8"/>
<evidence type="ECO:0000256" key="4">
    <source>
        <dbReference type="ARBA" id="ARBA00022801"/>
    </source>
</evidence>
<keyword evidence="8" id="KW-0031">Aminopeptidase</keyword>
<keyword evidence="6" id="KW-0482">Metalloprotease</keyword>
<gene>
    <name evidence="8" type="primary">pepT_32</name>
    <name evidence="8" type="ORF">SDC9_109294</name>
</gene>
<feature type="domain" description="Peptidase M20 dimerisation" evidence="7">
    <location>
        <begin position="177"/>
        <end position="266"/>
    </location>
</feature>
<dbReference type="SUPFAM" id="SSF55031">
    <property type="entry name" value="Bacterial exopeptidase dimerisation domain"/>
    <property type="match status" value="1"/>
</dbReference>
<evidence type="ECO:0000256" key="1">
    <source>
        <dbReference type="ARBA" id="ARBA00001947"/>
    </source>
</evidence>
<keyword evidence="3" id="KW-0479">Metal-binding</keyword>
<dbReference type="InterPro" id="IPR036264">
    <property type="entry name" value="Bact_exopeptidase_dim_dom"/>
</dbReference>
<evidence type="ECO:0000256" key="5">
    <source>
        <dbReference type="ARBA" id="ARBA00022833"/>
    </source>
</evidence>
<dbReference type="InterPro" id="IPR010162">
    <property type="entry name" value="PepT-like"/>
</dbReference>